<dbReference type="SUPFAM" id="SSF52091">
    <property type="entry name" value="SpoIIaa-like"/>
    <property type="match status" value="1"/>
</dbReference>
<gene>
    <name evidence="4" type="ORF">DesfrDRAFT_3426</name>
</gene>
<dbReference type="Pfam" id="PF01740">
    <property type="entry name" value="STAS"/>
    <property type="match status" value="1"/>
</dbReference>
<organism evidence="4 5">
    <name type="scientific">Solidesulfovibrio fructosivorans JJ]</name>
    <dbReference type="NCBI Taxonomy" id="596151"/>
    <lineage>
        <taxon>Bacteria</taxon>
        <taxon>Pseudomonadati</taxon>
        <taxon>Thermodesulfobacteriota</taxon>
        <taxon>Desulfovibrionia</taxon>
        <taxon>Desulfovibrionales</taxon>
        <taxon>Desulfovibrionaceae</taxon>
        <taxon>Solidesulfovibrio</taxon>
    </lineage>
</organism>
<comment type="similarity">
    <text evidence="1 2">Belongs to the anti-sigma-factor antagonist family.</text>
</comment>
<dbReference type="PANTHER" id="PTHR33495">
    <property type="entry name" value="ANTI-SIGMA FACTOR ANTAGONIST TM_1081-RELATED-RELATED"/>
    <property type="match status" value="1"/>
</dbReference>
<protein>
    <recommendedName>
        <fullName evidence="2">Anti-sigma factor antagonist</fullName>
    </recommendedName>
</protein>
<reference evidence="4 5" key="1">
    <citation type="submission" date="2010-08" db="EMBL/GenBank/DDBJ databases">
        <title>The draft genome of Desulfovibrio fructosovorans JJ.</title>
        <authorList>
            <consortium name="US DOE Joint Genome Institute (JGI-PGF)"/>
            <person name="Lucas S."/>
            <person name="Copeland A."/>
            <person name="Lapidus A."/>
            <person name="Cheng J.-F."/>
            <person name="Bruce D."/>
            <person name="Goodwin L."/>
            <person name="Pitluck S."/>
            <person name="Land M.L."/>
            <person name="Hauser L."/>
            <person name="Chang Y.-J."/>
            <person name="Jeffries C."/>
            <person name="Wall J.D."/>
            <person name="Stahl D.A."/>
            <person name="Arkin A.P."/>
            <person name="Dehal P."/>
            <person name="Stolyar S.M."/>
            <person name="Hazen T.C."/>
            <person name="Woyke T.J."/>
        </authorList>
    </citation>
    <scope>NUCLEOTIDE SEQUENCE [LARGE SCALE GENOMIC DNA]</scope>
    <source>
        <strain evidence="4 5">JJ</strain>
    </source>
</reference>
<dbReference type="CDD" id="cd07043">
    <property type="entry name" value="STAS_anti-anti-sigma_factors"/>
    <property type="match status" value="1"/>
</dbReference>
<dbReference type="PROSITE" id="PS50801">
    <property type="entry name" value="STAS"/>
    <property type="match status" value="1"/>
</dbReference>
<evidence type="ECO:0000256" key="2">
    <source>
        <dbReference type="RuleBase" id="RU003749"/>
    </source>
</evidence>
<dbReference type="Proteomes" id="UP000006250">
    <property type="component" value="Unassembled WGS sequence"/>
</dbReference>
<proteinExistence type="inferred from homology"/>
<dbReference type="InterPro" id="IPR003658">
    <property type="entry name" value="Anti-sigma_ant"/>
</dbReference>
<evidence type="ECO:0000256" key="1">
    <source>
        <dbReference type="ARBA" id="ARBA00009013"/>
    </source>
</evidence>
<evidence type="ECO:0000259" key="3">
    <source>
        <dbReference type="PROSITE" id="PS50801"/>
    </source>
</evidence>
<dbReference type="NCBIfam" id="TIGR00377">
    <property type="entry name" value="ant_ant_sig"/>
    <property type="match status" value="1"/>
</dbReference>
<feature type="domain" description="STAS" evidence="3">
    <location>
        <begin position="2"/>
        <end position="113"/>
    </location>
</feature>
<name>E1K0M6_SOLFR</name>
<evidence type="ECO:0000313" key="5">
    <source>
        <dbReference type="Proteomes" id="UP000006250"/>
    </source>
</evidence>
<dbReference type="GO" id="GO:0043856">
    <property type="term" value="F:anti-sigma factor antagonist activity"/>
    <property type="evidence" value="ECO:0007669"/>
    <property type="project" value="InterPro"/>
</dbReference>
<dbReference type="Gene3D" id="3.30.750.24">
    <property type="entry name" value="STAS domain"/>
    <property type="match status" value="1"/>
</dbReference>
<sequence length="113" mass="12400">MEKLTLTHVGNALMLRYVGEITLEITGDLKRRLDAELDGNSVGTVVIDLSDVTFMDSSGIGFLVSVNTRMRSAGRSFYLYRLSKPVEKTLGLVQLLQFFQILADETALAAVCA</sequence>
<dbReference type="STRING" id="596151.DesfrDRAFT_3426"/>
<dbReference type="InterPro" id="IPR036513">
    <property type="entry name" value="STAS_dom_sf"/>
</dbReference>
<dbReference type="eggNOG" id="COG1366">
    <property type="taxonomic scope" value="Bacteria"/>
</dbReference>
<dbReference type="InterPro" id="IPR002645">
    <property type="entry name" value="STAS_dom"/>
</dbReference>
<dbReference type="OrthoDB" id="5471473at2"/>
<evidence type="ECO:0000313" key="4">
    <source>
        <dbReference type="EMBL" id="EFL49878.1"/>
    </source>
</evidence>
<keyword evidence="5" id="KW-1185">Reference proteome</keyword>
<comment type="caution">
    <text evidence="4">The sequence shown here is derived from an EMBL/GenBank/DDBJ whole genome shotgun (WGS) entry which is preliminary data.</text>
</comment>
<dbReference type="RefSeq" id="WP_005995947.1">
    <property type="nucleotide sequence ID" value="NZ_AECZ01000031.1"/>
</dbReference>
<dbReference type="EMBL" id="AECZ01000031">
    <property type="protein sequence ID" value="EFL49878.1"/>
    <property type="molecule type" value="Genomic_DNA"/>
</dbReference>
<dbReference type="PANTHER" id="PTHR33495:SF2">
    <property type="entry name" value="ANTI-SIGMA FACTOR ANTAGONIST TM_1081-RELATED"/>
    <property type="match status" value="1"/>
</dbReference>
<dbReference type="AlphaFoldDB" id="E1K0M6"/>
<accession>E1K0M6</accession>